<gene>
    <name evidence="1" type="ORF">ACFSPV_28420</name>
</gene>
<evidence type="ECO:0000313" key="2">
    <source>
        <dbReference type="Proteomes" id="UP001597287"/>
    </source>
</evidence>
<comment type="caution">
    <text evidence="1">The sequence shown here is derived from an EMBL/GenBank/DDBJ whole genome shotgun (WGS) entry which is preliminary data.</text>
</comment>
<keyword evidence="2" id="KW-1185">Reference proteome</keyword>
<sequence>MKQVHSAGGDAGIVYTLEILRRGQVIDREVVHNLMPEEGRNHGVSVMLKGATQAATWYIGLFEGNYVPVDSDKAATFPTLATECTAYAPATRVAFTSGAVAAGTTDNTASRAEFTFTSAKTVYGAFLTSAQAKGAVTGVLLSAARFTQPKALQVDDVLRVTASFSLQSA</sequence>
<accession>A0ABW5EXH1</accession>
<evidence type="ECO:0000313" key="1">
    <source>
        <dbReference type="EMBL" id="MFD2322608.1"/>
    </source>
</evidence>
<dbReference type="Proteomes" id="UP001597287">
    <property type="component" value="Unassembled WGS sequence"/>
</dbReference>
<proteinExistence type="predicted"/>
<dbReference type="EMBL" id="JBHUIG010000042">
    <property type="protein sequence ID" value="MFD2322608.1"/>
    <property type="molecule type" value="Genomic_DNA"/>
</dbReference>
<dbReference type="RefSeq" id="WP_380105471.1">
    <property type="nucleotide sequence ID" value="NZ_JBHSIH010000001.1"/>
</dbReference>
<protein>
    <submittedName>
        <fullName evidence="1">Uncharacterized protein</fullName>
    </submittedName>
</protein>
<name>A0ABW5EXH1_9BURK</name>
<reference evidence="2" key="1">
    <citation type="journal article" date="2019" name="Int. J. Syst. Evol. Microbiol.">
        <title>The Global Catalogue of Microorganisms (GCM) 10K type strain sequencing project: providing services to taxonomists for standard genome sequencing and annotation.</title>
        <authorList>
            <consortium name="The Broad Institute Genomics Platform"/>
            <consortium name="The Broad Institute Genome Sequencing Center for Infectious Disease"/>
            <person name="Wu L."/>
            <person name="Ma J."/>
        </authorList>
    </citation>
    <scope>NUCLEOTIDE SEQUENCE [LARGE SCALE GENOMIC DNA]</scope>
    <source>
        <strain evidence="2">CCUG 62793</strain>
    </source>
</reference>
<organism evidence="1 2">
    <name type="scientific">Delftia deserti</name>
    <dbReference type="NCBI Taxonomy" id="1651218"/>
    <lineage>
        <taxon>Bacteria</taxon>
        <taxon>Pseudomonadati</taxon>
        <taxon>Pseudomonadota</taxon>
        <taxon>Betaproteobacteria</taxon>
        <taxon>Burkholderiales</taxon>
        <taxon>Comamonadaceae</taxon>
        <taxon>Delftia</taxon>
    </lineage>
</organism>